<proteinExistence type="predicted"/>
<dbReference type="Gene3D" id="3.10.450.50">
    <property type="match status" value="1"/>
</dbReference>
<sequence>MSDDREVTDELITAFNACDLTRAASLYDPRASYVCPGGLAEGREEITSYFALYHEAFPDVAVTVHDKGTCGDMVIFEWTLTSTHTGPLLLPSGVVAEPTGRRVVVRGCDVRTMENGLITSQRVYYDQLEMLSQLGVSCLAG</sequence>
<accession>A0ABV9CNX6</accession>
<dbReference type="InterPro" id="IPR009959">
    <property type="entry name" value="Cyclase_SnoaL-like"/>
</dbReference>
<dbReference type="Pfam" id="PF12680">
    <property type="entry name" value="SnoaL_2"/>
    <property type="match status" value="1"/>
</dbReference>
<dbReference type="InterPro" id="IPR037401">
    <property type="entry name" value="SnoaL-like"/>
</dbReference>
<evidence type="ECO:0000313" key="2">
    <source>
        <dbReference type="EMBL" id="MFC4534120.1"/>
    </source>
</evidence>
<dbReference type="SUPFAM" id="SSF54427">
    <property type="entry name" value="NTF2-like"/>
    <property type="match status" value="1"/>
</dbReference>
<gene>
    <name evidence="2" type="ORF">ACFO60_25445</name>
</gene>
<organism evidence="2 3">
    <name type="scientific">Sphaerisporangium dianthi</name>
    <dbReference type="NCBI Taxonomy" id="1436120"/>
    <lineage>
        <taxon>Bacteria</taxon>
        <taxon>Bacillati</taxon>
        <taxon>Actinomycetota</taxon>
        <taxon>Actinomycetes</taxon>
        <taxon>Streptosporangiales</taxon>
        <taxon>Streptosporangiaceae</taxon>
        <taxon>Sphaerisporangium</taxon>
    </lineage>
</organism>
<dbReference type="EMBL" id="JBHSFP010000020">
    <property type="protein sequence ID" value="MFC4534120.1"/>
    <property type="molecule type" value="Genomic_DNA"/>
</dbReference>
<dbReference type="RefSeq" id="WP_380844234.1">
    <property type="nucleotide sequence ID" value="NZ_JBHSFP010000020.1"/>
</dbReference>
<keyword evidence="3" id="KW-1185">Reference proteome</keyword>
<evidence type="ECO:0000259" key="1">
    <source>
        <dbReference type="Pfam" id="PF12680"/>
    </source>
</evidence>
<dbReference type="InterPro" id="IPR032710">
    <property type="entry name" value="NTF2-like_dom_sf"/>
</dbReference>
<dbReference type="PANTHER" id="PTHR38436">
    <property type="entry name" value="POLYKETIDE CYCLASE SNOAL-LIKE DOMAIN"/>
    <property type="match status" value="1"/>
</dbReference>
<feature type="domain" description="SnoaL-like" evidence="1">
    <location>
        <begin position="10"/>
        <end position="120"/>
    </location>
</feature>
<dbReference type="PANTHER" id="PTHR38436:SF1">
    <property type="entry name" value="ESTER CYCLASE"/>
    <property type="match status" value="1"/>
</dbReference>
<dbReference type="Proteomes" id="UP001596004">
    <property type="component" value="Unassembled WGS sequence"/>
</dbReference>
<reference evidence="3" key="1">
    <citation type="journal article" date="2019" name="Int. J. Syst. Evol. Microbiol.">
        <title>The Global Catalogue of Microorganisms (GCM) 10K type strain sequencing project: providing services to taxonomists for standard genome sequencing and annotation.</title>
        <authorList>
            <consortium name="The Broad Institute Genomics Platform"/>
            <consortium name="The Broad Institute Genome Sequencing Center for Infectious Disease"/>
            <person name="Wu L."/>
            <person name="Ma J."/>
        </authorList>
    </citation>
    <scope>NUCLEOTIDE SEQUENCE [LARGE SCALE GENOMIC DNA]</scope>
    <source>
        <strain evidence="3">CGMCC 4.7132</strain>
    </source>
</reference>
<evidence type="ECO:0000313" key="3">
    <source>
        <dbReference type="Proteomes" id="UP001596004"/>
    </source>
</evidence>
<protein>
    <submittedName>
        <fullName evidence="2">Ester cyclase</fullName>
    </submittedName>
</protein>
<comment type="caution">
    <text evidence="2">The sequence shown here is derived from an EMBL/GenBank/DDBJ whole genome shotgun (WGS) entry which is preliminary data.</text>
</comment>
<name>A0ABV9CNX6_9ACTN</name>